<dbReference type="InterPro" id="IPR037171">
    <property type="entry name" value="NagB/RpiA_transferase-like"/>
</dbReference>
<evidence type="ECO:0000256" key="1">
    <source>
        <dbReference type="ARBA" id="ARBA00010638"/>
    </source>
</evidence>
<dbReference type="PIRSF" id="PIRSF006806">
    <property type="entry name" value="FTHF_cligase"/>
    <property type="match status" value="1"/>
</dbReference>
<keyword evidence="5" id="KW-0479">Metal-binding</keyword>
<keyword evidence="5" id="KW-0460">Magnesium</keyword>
<comment type="cofactor">
    <cofactor evidence="5">
        <name>Mg(2+)</name>
        <dbReference type="ChEBI" id="CHEBI:18420"/>
    </cofactor>
</comment>
<keyword evidence="3 4" id="KW-0067">ATP-binding</keyword>
<comment type="similarity">
    <text evidence="1 5">Belongs to the 5-formyltetrahydrofolate cyclo-ligase family.</text>
</comment>
<protein>
    <recommendedName>
        <fullName evidence="5">5-formyltetrahydrofolate cyclo-ligase</fullName>
        <ecNumber evidence="5">6.3.3.2</ecNumber>
    </recommendedName>
</protein>
<dbReference type="EMBL" id="UGQL01000002">
    <property type="protein sequence ID" value="STZ69422.1"/>
    <property type="molecule type" value="Genomic_DNA"/>
</dbReference>
<dbReference type="GO" id="GO:0046872">
    <property type="term" value="F:metal ion binding"/>
    <property type="evidence" value="ECO:0007669"/>
    <property type="project" value="UniProtKB-KW"/>
</dbReference>
<keyword evidence="2 4" id="KW-0547">Nucleotide-binding</keyword>
<dbReference type="GO" id="GO:0035999">
    <property type="term" value="P:tetrahydrofolate interconversion"/>
    <property type="evidence" value="ECO:0007669"/>
    <property type="project" value="TreeGrafter"/>
</dbReference>
<comment type="catalytic activity">
    <reaction evidence="5">
        <text>(6S)-5-formyl-5,6,7,8-tetrahydrofolate + ATP = (6R)-5,10-methenyltetrahydrofolate + ADP + phosphate</text>
        <dbReference type="Rhea" id="RHEA:10488"/>
        <dbReference type="ChEBI" id="CHEBI:30616"/>
        <dbReference type="ChEBI" id="CHEBI:43474"/>
        <dbReference type="ChEBI" id="CHEBI:57455"/>
        <dbReference type="ChEBI" id="CHEBI:57457"/>
        <dbReference type="ChEBI" id="CHEBI:456216"/>
        <dbReference type="EC" id="6.3.3.2"/>
    </reaction>
</comment>
<name>A0A378U532_MYROD</name>
<dbReference type="Pfam" id="PF01812">
    <property type="entry name" value="5-FTHF_cyc-lig"/>
    <property type="match status" value="1"/>
</dbReference>
<gene>
    <name evidence="6" type="ORF">NCTC11179_02928</name>
</gene>
<feature type="binding site" evidence="4">
    <location>
        <begin position="3"/>
        <end position="7"/>
    </location>
    <ligand>
        <name>ATP</name>
        <dbReference type="ChEBI" id="CHEBI:30616"/>
    </ligand>
</feature>
<dbReference type="InterPro" id="IPR024185">
    <property type="entry name" value="FTHF_cligase-like_sf"/>
</dbReference>
<dbReference type="GO" id="GO:0030272">
    <property type="term" value="F:5-formyltetrahydrofolate cyclo-ligase activity"/>
    <property type="evidence" value="ECO:0007669"/>
    <property type="project" value="UniProtKB-EC"/>
</dbReference>
<keyword evidence="7" id="KW-1185">Reference proteome</keyword>
<dbReference type="PANTHER" id="PTHR23407:SF1">
    <property type="entry name" value="5-FORMYLTETRAHYDROFOLATE CYCLO-LIGASE"/>
    <property type="match status" value="1"/>
</dbReference>
<evidence type="ECO:0000313" key="6">
    <source>
        <dbReference type="EMBL" id="STZ69422.1"/>
    </source>
</evidence>
<dbReference type="NCBIfam" id="TIGR02727">
    <property type="entry name" value="MTHFS_bact"/>
    <property type="match status" value="1"/>
</dbReference>
<feature type="binding site" evidence="4">
    <location>
        <position position="50"/>
    </location>
    <ligand>
        <name>substrate</name>
    </ligand>
</feature>
<dbReference type="PANTHER" id="PTHR23407">
    <property type="entry name" value="ATPASE INHIBITOR/5-FORMYLTETRAHYDROFOLATE CYCLO-LIGASE"/>
    <property type="match status" value="1"/>
</dbReference>
<dbReference type="SUPFAM" id="SSF100950">
    <property type="entry name" value="NagB/RpiA/CoA transferase-like"/>
    <property type="match status" value="1"/>
</dbReference>
<reference evidence="6 7" key="1">
    <citation type="submission" date="2018-06" db="EMBL/GenBank/DDBJ databases">
        <authorList>
            <consortium name="Pathogen Informatics"/>
            <person name="Doyle S."/>
        </authorList>
    </citation>
    <scope>NUCLEOTIDE SEQUENCE [LARGE SCALE GENOMIC DNA]</scope>
    <source>
        <strain evidence="6 7">NCTC11179</strain>
    </source>
</reference>
<evidence type="ECO:0000256" key="2">
    <source>
        <dbReference type="ARBA" id="ARBA00022741"/>
    </source>
</evidence>
<evidence type="ECO:0000256" key="5">
    <source>
        <dbReference type="RuleBase" id="RU361279"/>
    </source>
</evidence>
<dbReference type="Proteomes" id="UP000255024">
    <property type="component" value="Unassembled WGS sequence"/>
</dbReference>
<dbReference type="GO" id="GO:0009396">
    <property type="term" value="P:folic acid-containing compound biosynthetic process"/>
    <property type="evidence" value="ECO:0007669"/>
    <property type="project" value="TreeGrafter"/>
</dbReference>
<dbReference type="EC" id="6.3.3.2" evidence="5"/>
<dbReference type="RefSeq" id="WP_115092166.1">
    <property type="nucleotide sequence ID" value="NZ_CP068107.1"/>
</dbReference>
<feature type="binding site" evidence="4">
    <location>
        <begin position="132"/>
        <end position="140"/>
    </location>
    <ligand>
        <name>ATP</name>
        <dbReference type="ChEBI" id="CHEBI:30616"/>
    </ligand>
</feature>
<evidence type="ECO:0000256" key="3">
    <source>
        <dbReference type="ARBA" id="ARBA00022840"/>
    </source>
</evidence>
<accession>A0A378U532</accession>
<dbReference type="InterPro" id="IPR002698">
    <property type="entry name" value="FTHF_cligase"/>
</dbReference>
<evidence type="ECO:0000256" key="4">
    <source>
        <dbReference type="PIRSR" id="PIRSR006806-1"/>
    </source>
</evidence>
<dbReference type="Gene3D" id="3.40.50.10420">
    <property type="entry name" value="NagB/RpiA/CoA transferase-like"/>
    <property type="match status" value="1"/>
</dbReference>
<dbReference type="GO" id="GO:0005524">
    <property type="term" value="F:ATP binding"/>
    <property type="evidence" value="ECO:0007669"/>
    <property type="project" value="UniProtKB-KW"/>
</dbReference>
<keyword evidence="6" id="KW-0436">Ligase</keyword>
<dbReference type="AlphaFoldDB" id="A0A378U532"/>
<organism evidence="6 7">
    <name type="scientific">Myroides odoratus</name>
    <name type="common">Flavobacterium odoratum</name>
    <dbReference type="NCBI Taxonomy" id="256"/>
    <lineage>
        <taxon>Bacteria</taxon>
        <taxon>Pseudomonadati</taxon>
        <taxon>Bacteroidota</taxon>
        <taxon>Flavobacteriia</taxon>
        <taxon>Flavobacteriales</taxon>
        <taxon>Flavobacteriaceae</taxon>
        <taxon>Myroides</taxon>
    </lineage>
</organism>
<evidence type="ECO:0000313" key="7">
    <source>
        <dbReference type="Proteomes" id="UP000255024"/>
    </source>
</evidence>
<sequence length="187" mass="21451">MNKTTARQKYIQAREALTQEEAEERSLAIANQCLRLPIWDKVNYHLFLSIVQKKEIDTDFLMQVLAGKDKNIILSKSDFKTGDMQHFLLTDNTVLRVNSYGIPEPQDGIQIQENQLDVVFVPLLAFDEKGNRVGYGKGFYDRFLEKCKPNVIKVGLSFFEAEPHIEDVSPLDIALDYCVTPDKIYAF</sequence>
<proteinExistence type="inferred from homology"/>
<feature type="binding site" evidence="4">
    <location>
        <position position="55"/>
    </location>
    <ligand>
        <name>substrate</name>
    </ligand>
</feature>